<dbReference type="NCBIfam" id="TIGR00260">
    <property type="entry name" value="thrC"/>
    <property type="match status" value="1"/>
</dbReference>
<dbReference type="KEGG" id="azz:DEW08_04915"/>
<reference evidence="10" key="1">
    <citation type="submission" date="2018-05" db="EMBL/GenBank/DDBJ databases">
        <title>Azospirillum thermophila sp. nov., a novel isolated from hot spring.</title>
        <authorList>
            <person name="Zhao Z."/>
        </authorList>
    </citation>
    <scope>NUCLEOTIDE SEQUENCE [LARGE SCALE GENOMIC DNA]</scope>
    <source>
        <strain evidence="10">CFH 70021</strain>
    </source>
</reference>
<sequence>MQYVSTRGAAPVLGFEDVLLAGLARDGGLYVPKSWPRFTEDDIRAMRGLPYSEVAVRVMLPFLGGAIAEDEFRAIVKDAYATFDHAAVTPLVQLDQRNWVLELFQGPTLAFKDVALQLLGRLFDHVLAKRGQRVTIVGATSGDTGSAAIEACRDRANIDIFILHPKGRTSEVQRRQMTSVLSSNVHNIALAGTFDDCQDLVKAMFNDTDFRDRMGLSAVNSINWARIMAQIVYYFVAAVALGAPDRKVAFTVPTGNFGNVYAGYGARAMGLPIETLVVGSNSNDILARFFASGAMTAAPVVPTISPSMDIQISSNFERLLFDLLDRDGAAVTAALNRFRAEGRFEVTQAQLDRALAIFAGNRVDEDATLATVKAVWEESGYLLDPHTAVGVASARGIATDPTVPMVVLATAHPAKFPDAVEKATGRRPALPPRLADLYEREERLSDLPNDLAAVQEFVAARARAAREAA</sequence>
<dbReference type="CDD" id="cd01560">
    <property type="entry name" value="Thr-synth_2"/>
    <property type="match status" value="1"/>
</dbReference>
<keyword evidence="4" id="KW-0456">Lyase</keyword>
<evidence type="ECO:0000256" key="3">
    <source>
        <dbReference type="ARBA" id="ARBA00022898"/>
    </source>
</evidence>
<name>A0A2S2CNH2_9PROT</name>
<evidence type="ECO:0000313" key="9">
    <source>
        <dbReference type="EMBL" id="AWK85867.1"/>
    </source>
</evidence>
<feature type="modified residue" description="N6-(pyridoxal phosphate)lysine" evidence="6">
    <location>
        <position position="112"/>
    </location>
</feature>
<dbReference type="InterPro" id="IPR036052">
    <property type="entry name" value="TrpB-like_PALP_sf"/>
</dbReference>
<dbReference type="Pfam" id="PF24857">
    <property type="entry name" value="THR4_C"/>
    <property type="match status" value="1"/>
</dbReference>
<keyword evidence="3 6" id="KW-0663">Pyridoxal phosphate</keyword>
<dbReference type="SUPFAM" id="SSF53686">
    <property type="entry name" value="Tryptophan synthase beta subunit-like PLP-dependent enzymes"/>
    <property type="match status" value="1"/>
</dbReference>
<evidence type="ECO:0000259" key="7">
    <source>
        <dbReference type="Pfam" id="PF00291"/>
    </source>
</evidence>
<evidence type="ECO:0000313" key="10">
    <source>
        <dbReference type="Proteomes" id="UP000245629"/>
    </source>
</evidence>
<dbReference type="Gene3D" id="3.40.50.1100">
    <property type="match status" value="2"/>
</dbReference>
<evidence type="ECO:0000256" key="6">
    <source>
        <dbReference type="PIRSR" id="PIRSR604450-51"/>
    </source>
</evidence>
<feature type="domain" description="Tryptophan synthase beta chain-like PALP" evidence="7">
    <location>
        <begin position="84"/>
        <end position="331"/>
    </location>
</feature>
<dbReference type="InterPro" id="IPR004450">
    <property type="entry name" value="Thr_synthase-like"/>
</dbReference>
<proteinExistence type="inferred from homology"/>
<dbReference type="InterPro" id="IPR029144">
    <property type="entry name" value="Thr_synth_N"/>
</dbReference>
<keyword evidence="10" id="KW-1185">Reference proteome</keyword>
<dbReference type="Gene3D" id="3.90.1380.10">
    <property type="entry name" value="Threonine synthase, N-terminal domain"/>
    <property type="match status" value="1"/>
</dbReference>
<evidence type="ECO:0000256" key="5">
    <source>
        <dbReference type="NCBIfam" id="TIGR00260"/>
    </source>
</evidence>
<evidence type="ECO:0000256" key="1">
    <source>
        <dbReference type="ARBA" id="ARBA00001933"/>
    </source>
</evidence>
<dbReference type="EMBL" id="CP029352">
    <property type="protein sequence ID" value="AWK85867.1"/>
    <property type="molecule type" value="Genomic_DNA"/>
</dbReference>
<dbReference type="RefSeq" id="WP_109325283.1">
    <property type="nucleotide sequence ID" value="NZ_CP029352.1"/>
</dbReference>
<dbReference type="Pfam" id="PF00291">
    <property type="entry name" value="PALP"/>
    <property type="match status" value="1"/>
</dbReference>
<organism evidence="9 10">
    <name type="scientific">Azospirillum thermophilum</name>
    <dbReference type="NCBI Taxonomy" id="2202148"/>
    <lineage>
        <taxon>Bacteria</taxon>
        <taxon>Pseudomonadati</taxon>
        <taxon>Pseudomonadota</taxon>
        <taxon>Alphaproteobacteria</taxon>
        <taxon>Rhodospirillales</taxon>
        <taxon>Azospirillaceae</taxon>
        <taxon>Azospirillum</taxon>
    </lineage>
</organism>
<gene>
    <name evidence="9" type="ORF">DEW08_04915</name>
</gene>
<dbReference type="InterPro" id="IPR037158">
    <property type="entry name" value="Thr_synth_N_sf"/>
</dbReference>
<dbReference type="EC" id="4.2.3.1" evidence="5"/>
<accession>A0A2S2CNH2</accession>
<comment type="similarity">
    <text evidence="2">Belongs to the threonine synthase family.</text>
</comment>
<dbReference type="PANTHER" id="PTHR42690:SF1">
    <property type="entry name" value="THREONINE SYNTHASE-LIKE 2"/>
    <property type="match status" value="1"/>
</dbReference>
<comment type="cofactor">
    <cofactor evidence="1 6">
        <name>pyridoxal 5'-phosphate</name>
        <dbReference type="ChEBI" id="CHEBI:597326"/>
    </cofactor>
</comment>
<dbReference type="InterPro" id="IPR001926">
    <property type="entry name" value="TrpB-like_PALP"/>
</dbReference>
<dbReference type="GO" id="GO:0004795">
    <property type="term" value="F:threonine synthase activity"/>
    <property type="evidence" value="ECO:0007669"/>
    <property type="project" value="UniProtKB-UniRule"/>
</dbReference>
<dbReference type="Pfam" id="PF14821">
    <property type="entry name" value="Thr_synth_N"/>
    <property type="match status" value="1"/>
</dbReference>
<dbReference type="Proteomes" id="UP000245629">
    <property type="component" value="Chromosome 1"/>
</dbReference>
<dbReference type="GO" id="GO:0009088">
    <property type="term" value="P:threonine biosynthetic process"/>
    <property type="evidence" value="ECO:0007669"/>
    <property type="project" value="UniProtKB-UniRule"/>
</dbReference>
<evidence type="ECO:0000259" key="8">
    <source>
        <dbReference type="Pfam" id="PF14821"/>
    </source>
</evidence>
<evidence type="ECO:0000256" key="4">
    <source>
        <dbReference type="ARBA" id="ARBA00023239"/>
    </source>
</evidence>
<feature type="domain" description="Threonine synthase N-terminal" evidence="8">
    <location>
        <begin position="2"/>
        <end position="80"/>
    </location>
</feature>
<protein>
    <recommendedName>
        <fullName evidence="5">Threonine synthase</fullName>
        <ecNumber evidence="5">4.2.3.1</ecNumber>
    </recommendedName>
</protein>
<dbReference type="InterPro" id="IPR051166">
    <property type="entry name" value="Threonine_Synthase"/>
</dbReference>
<dbReference type="OrthoDB" id="9763107at2"/>
<dbReference type="AlphaFoldDB" id="A0A2S2CNH2"/>
<evidence type="ECO:0000256" key="2">
    <source>
        <dbReference type="ARBA" id="ARBA00005517"/>
    </source>
</evidence>
<dbReference type="PANTHER" id="PTHR42690">
    <property type="entry name" value="THREONINE SYNTHASE FAMILY MEMBER"/>
    <property type="match status" value="1"/>
</dbReference>